<gene>
    <name evidence="6" type="ordered locus">Hbal_1015</name>
</gene>
<dbReference type="GO" id="GO:0005737">
    <property type="term" value="C:cytoplasm"/>
    <property type="evidence" value="ECO:0007669"/>
    <property type="project" value="TreeGrafter"/>
</dbReference>
<dbReference type="GO" id="GO:0006979">
    <property type="term" value="P:response to oxidative stress"/>
    <property type="evidence" value="ECO:0007669"/>
    <property type="project" value="InterPro"/>
</dbReference>
<dbReference type="InterPro" id="IPR028427">
    <property type="entry name" value="Met_Sox_Rdtase_MsrB"/>
</dbReference>
<dbReference type="InterPro" id="IPR011057">
    <property type="entry name" value="Mss4-like_sf"/>
</dbReference>
<dbReference type="InterPro" id="IPR002579">
    <property type="entry name" value="Met_Sox_Rdtase_MsrB_dom"/>
</dbReference>
<evidence type="ECO:0000256" key="4">
    <source>
        <dbReference type="SAM" id="MobiDB-lite"/>
    </source>
</evidence>
<proteinExistence type="predicted"/>
<dbReference type="OrthoDB" id="9785497at2"/>
<evidence type="ECO:0000259" key="5">
    <source>
        <dbReference type="PROSITE" id="PS51790"/>
    </source>
</evidence>
<name>C6XQV3_HIRBI</name>
<organism evidence="6 7">
    <name type="scientific">Hirschia baltica (strain ATCC 49814 / DSM 5838 / IFAM 1418)</name>
    <dbReference type="NCBI Taxonomy" id="582402"/>
    <lineage>
        <taxon>Bacteria</taxon>
        <taxon>Pseudomonadati</taxon>
        <taxon>Pseudomonadota</taxon>
        <taxon>Alphaproteobacteria</taxon>
        <taxon>Hyphomonadales</taxon>
        <taxon>Hyphomonadaceae</taxon>
        <taxon>Hirschia</taxon>
    </lineage>
</organism>
<dbReference type="KEGG" id="hba:Hbal_1015"/>
<evidence type="ECO:0000256" key="3">
    <source>
        <dbReference type="ARBA" id="ARBA00048488"/>
    </source>
</evidence>
<dbReference type="GO" id="GO:0033743">
    <property type="term" value="F:peptide-methionine (R)-S-oxide reductase activity"/>
    <property type="evidence" value="ECO:0007669"/>
    <property type="project" value="UniProtKB-EC"/>
</dbReference>
<feature type="region of interest" description="Disordered" evidence="4">
    <location>
        <begin position="41"/>
        <end position="64"/>
    </location>
</feature>
<evidence type="ECO:0000313" key="6">
    <source>
        <dbReference type="EMBL" id="ACT58709.1"/>
    </source>
</evidence>
<evidence type="ECO:0000256" key="1">
    <source>
        <dbReference type="ARBA" id="ARBA00012499"/>
    </source>
</evidence>
<sequence length="200" mass="22085">MTHSDKNKAFWLSRRSAFVFLGGGAVFTSGALVANGFGKDPQTTDADTSHATSDAPKTAPGFDTLSQNQWQNLTKADWRDRLSEDAYKILRNEATERPFSSSLNDEKRDGWFACAGCGQILFTSDQKYNSGTGWPSFSDAIPGRLKTKADRKLFYTRTEYHCSRCGGHQGHVFDDGPKPTGKRWCNNGDALVFVPEADLS</sequence>
<feature type="domain" description="MsrB" evidence="5">
    <location>
        <begin position="75"/>
        <end position="196"/>
    </location>
</feature>
<feature type="compositionally biased region" description="Low complexity" evidence="4">
    <location>
        <begin position="43"/>
        <end position="55"/>
    </location>
</feature>
<evidence type="ECO:0000256" key="2">
    <source>
        <dbReference type="ARBA" id="ARBA00023002"/>
    </source>
</evidence>
<dbReference type="EC" id="1.8.4.12" evidence="1"/>
<dbReference type="EMBL" id="CP001678">
    <property type="protein sequence ID" value="ACT58709.1"/>
    <property type="molecule type" value="Genomic_DNA"/>
</dbReference>
<reference evidence="7" key="1">
    <citation type="journal article" date="2011" name="J. Bacteriol.">
        <title>Genome sequences of eight morphologically diverse alphaproteobacteria.</title>
        <authorList>
            <consortium name="US DOE Joint Genome Institute"/>
            <person name="Brown P.J."/>
            <person name="Kysela D.T."/>
            <person name="Buechlein A."/>
            <person name="Hemmerich C."/>
            <person name="Brun Y.V."/>
        </authorList>
    </citation>
    <scope>NUCLEOTIDE SEQUENCE [LARGE SCALE GENOMIC DNA]</scope>
    <source>
        <strain evidence="7">ATCC 49814 / DSM 5838 / IFAM 1418</strain>
    </source>
</reference>
<dbReference type="NCBIfam" id="TIGR00357">
    <property type="entry name" value="peptide-methionine (R)-S-oxide reductase MsrB"/>
    <property type="match status" value="1"/>
</dbReference>
<dbReference type="Pfam" id="PF01641">
    <property type="entry name" value="SelR"/>
    <property type="match status" value="1"/>
</dbReference>
<accession>C6XQV3</accession>
<dbReference type="Gene3D" id="2.170.150.20">
    <property type="entry name" value="Peptide methionine sulfoxide reductase"/>
    <property type="match status" value="1"/>
</dbReference>
<dbReference type="GO" id="GO:0030091">
    <property type="term" value="P:protein repair"/>
    <property type="evidence" value="ECO:0007669"/>
    <property type="project" value="InterPro"/>
</dbReference>
<dbReference type="PANTHER" id="PTHR10173:SF57">
    <property type="entry name" value="PEPTIDE-METHIONINE (R)-S-OXIDE REDUCTASE"/>
    <property type="match status" value="1"/>
</dbReference>
<dbReference type="STRING" id="582402.Hbal_1015"/>
<keyword evidence="7" id="KW-1185">Reference proteome</keyword>
<dbReference type="eggNOG" id="COG0229">
    <property type="taxonomic scope" value="Bacteria"/>
</dbReference>
<dbReference type="Proteomes" id="UP000002745">
    <property type="component" value="Chromosome"/>
</dbReference>
<dbReference type="PANTHER" id="PTHR10173">
    <property type="entry name" value="METHIONINE SULFOXIDE REDUCTASE"/>
    <property type="match status" value="1"/>
</dbReference>
<protein>
    <recommendedName>
        <fullName evidence="1">peptide-methionine (R)-S-oxide reductase</fullName>
        <ecNumber evidence="1">1.8.4.12</ecNumber>
    </recommendedName>
</protein>
<keyword evidence="2 6" id="KW-0560">Oxidoreductase</keyword>
<dbReference type="PROSITE" id="PS51790">
    <property type="entry name" value="MSRB"/>
    <property type="match status" value="1"/>
</dbReference>
<comment type="catalytic activity">
    <reaction evidence="3">
        <text>L-methionyl-[protein] + [thioredoxin]-disulfide + H2O = L-methionyl-(R)-S-oxide-[protein] + [thioredoxin]-dithiol</text>
        <dbReference type="Rhea" id="RHEA:24164"/>
        <dbReference type="Rhea" id="RHEA-COMP:10698"/>
        <dbReference type="Rhea" id="RHEA-COMP:10700"/>
        <dbReference type="Rhea" id="RHEA-COMP:12313"/>
        <dbReference type="Rhea" id="RHEA-COMP:12314"/>
        <dbReference type="ChEBI" id="CHEBI:15377"/>
        <dbReference type="ChEBI" id="CHEBI:16044"/>
        <dbReference type="ChEBI" id="CHEBI:29950"/>
        <dbReference type="ChEBI" id="CHEBI:45764"/>
        <dbReference type="ChEBI" id="CHEBI:50058"/>
        <dbReference type="EC" id="1.8.4.12"/>
    </reaction>
</comment>
<dbReference type="AlphaFoldDB" id="C6XQV3"/>
<evidence type="ECO:0000313" key="7">
    <source>
        <dbReference type="Proteomes" id="UP000002745"/>
    </source>
</evidence>
<dbReference type="RefSeq" id="WP_015826859.1">
    <property type="nucleotide sequence ID" value="NC_012982.1"/>
</dbReference>
<dbReference type="SUPFAM" id="SSF51316">
    <property type="entry name" value="Mss4-like"/>
    <property type="match status" value="1"/>
</dbReference>
<dbReference type="HOGENOM" id="CLU_031040_8_2_5"/>